<evidence type="ECO:0000256" key="1">
    <source>
        <dbReference type="ARBA" id="ARBA00012493"/>
    </source>
</evidence>
<dbReference type="EMBL" id="FMAG01000002">
    <property type="protein sequence ID" value="SCB18732.1"/>
    <property type="molecule type" value="Genomic_DNA"/>
</dbReference>
<dbReference type="PRINTS" id="PR00866">
    <property type="entry name" value="RNADNAPOLMS"/>
</dbReference>
<evidence type="ECO:0000256" key="9">
    <source>
        <dbReference type="ARBA" id="ARBA00048173"/>
    </source>
</evidence>
<dbReference type="PANTHER" id="PTHR34047:SF7">
    <property type="entry name" value="RNA-DIRECTED DNA POLYMERASE"/>
    <property type="match status" value="1"/>
</dbReference>
<evidence type="ECO:0000313" key="12">
    <source>
        <dbReference type="Proteomes" id="UP000199101"/>
    </source>
</evidence>
<dbReference type="InterPro" id="IPR043502">
    <property type="entry name" value="DNA/RNA_pol_sf"/>
</dbReference>
<comment type="catalytic activity">
    <reaction evidence="9">
        <text>DNA(n) + a 2'-deoxyribonucleoside 5'-triphosphate = DNA(n+1) + diphosphate</text>
        <dbReference type="Rhea" id="RHEA:22508"/>
        <dbReference type="Rhea" id="RHEA-COMP:17339"/>
        <dbReference type="Rhea" id="RHEA-COMP:17340"/>
        <dbReference type="ChEBI" id="CHEBI:33019"/>
        <dbReference type="ChEBI" id="CHEBI:61560"/>
        <dbReference type="ChEBI" id="CHEBI:173112"/>
        <dbReference type="EC" id="2.7.7.49"/>
    </reaction>
</comment>
<evidence type="ECO:0000256" key="2">
    <source>
        <dbReference type="ARBA" id="ARBA00022679"/>
    </source>
</evidence>
<dbReference type="InterPro" id="IPR051083">
    <property type="entry name" value="GrpII_Intron_Splice-Mob/Def"/>
</dbReference>
<sequence length="326" mass="36674">MTDLLKQLSIETGLPEYTVKSIISNAPDRYKEYYIKKKNGGSRLIAQPARELKLIQRAFVDILLSKLPVHSAATAYRKGKSIRDNALPHSHSGPILKLDFKDFFPSITESDWVAYCKHTKCLTDPNDVRLSSLLLFHRPSGGRLLRLAIGAPSSPVLSNIIMFPFDEAISAAVAHDHVIYSRYADDLTFSGPRTGHLTGVSKAVKKALREIPYPTLKINHEKTTHVTMKYHRKVTGLTLSNDGRVTIGRDNKRTLRAQLHHYLSGKLNESEVAHLAGRIAFVKSVEPSFYFTLIERHSDRVIQMLLTKSNQKHAKEKRQPISFEGG</sequence>
<dbReference type="PROSITE" id="PS50878">
    <property type="entry name" value="RT_POL"/>
    <property type="match status" value="1"/>
</dbReference>
<dbReference type="RefSeq" id="WP_092709251.1">
    <property type="nucleotide sequence ID" value="NZ_FMAG01000002.1"/>
</dbReference>
<protein>
    <recommendedName>
        <fullName evidence="1">RNA-directed DNA polymerase</fullName>
        <ecNumber evidence="1">2.7.7.49</ecNumber>
    </recommendedName>
</protein>
<dbReference type="OrthoDB" id="7055795at2"/>
<comment type="similarity">
    <text evidence="8">Belongs to the bacterial reverse transcriptase family.</text>
</comment>
<keyword evidence="7" id="KW-0051">Antiviral defense</keyword>
<dbReference type="AlphaFoldDB" id="A0A1C3UTD8"/>
<dbReference type="GO" id="GO:0003723">
    <property type="term" value="F:RNA binding"/>
    <property type="evidence" value="ECO:0007669"/>
    <property type="project" value="InterPro"/>
</dbReference>
<evidence type="ECO:0000256" key="5">
    <source>
        <dbReference type="ARBA" id="ARBA00022842"/>
    </source>
</evidence>
<keyword evidence="4" id="KW-0479">Metal-binding</keyword>
<evidence type="ECO:0000313" key="11">
    <source>
        <dbReference type="EMBL" id="SCB18732.1"/>
    </source>
</evidence>
<accession>A0A1C3UTD8</accession>
<keyword evidence="3" id="KW-0548">Nucleotidyltransferase</keyword>
<dbReference type="CDD" id="cd03487">
    <property type="entry name" value="RT_Bac_retron_II"/>
    <property type="match status" value="1"/>
</dbReference>
<evidence type="ECO:0000256" key="7">
    <source>
        <dbReference type="ARBA" id="ARBA00023118"/>
    </source>
</evidence>
<evidence type="ECO:0000259" key="10">
    <source>
        <dbReference type="PROSITE" id="PS50878"/>
    </source>
</evidence>
<dbReference type="GO" id="GO:0051607">
    <property type="term" value="P:defense response to virus"/>
    <property type="evidence" value="ECO:0007669"/>
    <property type="project" value="UniProtKB-KW"/>
</dbReference>
<feature type="domain" description="Reverse transcriptase" evidence="10">
    <location>
        <begin position="16"/>
        <end position="239"/>
    </location>
</feature>
<evidence type="ECO:0000256" key="3">
    <source>
        <dbReference type="ARBA" id="ARBA00022695"/>
    </source>
</evidence>
<dbReference type="EC" id="2.7.7.49" evidence="1"/>
<dbReference type="Pfam" id="PF00078">
    <property type="entry name" value="RVT_1"/>
    <property type="match status" value="1"/>
</dbReference>
<dbReference type="NCBIfam" id="NF038233">
    <property type="entry name" value="retron_St85_RT"/>
    <property type="match status" value="1"/>
</dbReference>
<gene>
    <name evidence="11" type="ORF">GA0061103_2609</name>
</gene>
<dbReference type="Proteomes" id="UP000199101">
    <property type="component" value="Unassembled WGS sequence"/>
</dbReference>
<dbReference type="InterPro" id="IPR000123">
    <property type="entry name" value="Reverse_transcriptase_msDNA"/>
</dbReference>
<keyword evidence="6 11" id="KW-0695">RNA-directed DNA polymerase</keyword>
<evidence type="ECO:0000256" key="6">
    <source>
        <dbReference type="ARBA" id="ARBA00022918"/>
    </source>
</evidence>
<keyword evidence="2" id="KW-0808">Transferase</keyword>
<dbReference type="SUPFAM" id="SSF56672">
    <property type="entry name" value="DNA/RNA polymerases"/>
    <property type="match status" value="1"/>
</dbReference>
<dbReference type="InterPro" id="IPR000477">
    <property type="entry name" value="RT_dom"/>
</dbReference>
<evidence type="ECO:0000256" key="4">
    <source>
        <dbReference type="ARBA" id="ARBA00022723"/>
    </source>
</evidence>
<dbReference type="GO" id="GO:0046872">
    <property type="term" value="F:metal ion binding"/>
    <property type="evidence" value="ECO:0007669"/>
    <property type="project" value="UniProtKB-KW"/>
</dbReference>
<keyword evidence="12" id="KW-1185">Reference proteome</keyword>
<dbReference type="STRING" id="410764.GA0061103_2609"/>
<dbReference type="GO" id="GO:0003964">
    <property type="term" value="F:RNA-directed DNA polymerase activity"/>
    <property type="evidence" value="ECO:0007669"/>
    <property type="project" value="UniProtKB-KW"/>
</dbReference>
<keyword evidence="5" id="KW-0460">Magnesium</keyword>
<evidence type="ECO:0000256" key="8">
    <source>
        <dbReference type="ARBA" id="ARBA00034120"/>
    </source>
</evidence>
<name>A0A1C3UTD8_9HYPH</name>
<reference evidence="12" key="1">
    <citation type="submission" date="2016-08" db="EMBL/GenBank/DDBJ databases">
        <authorList>
            <person name="Varghese N."/>
            <person name="Submissions Spin"/>
        </authorList>
    </citation>
    <scope>NUCLEOTIDE SEQUENCE [LARGE SCALE GENOMIC DNA]</scope>
    <source>
        <strain evidence="12">HAMBI 2975</strain>
    </source>
</reference>
<proteinExistence type="inferred from homology"/>
<organism evidence="11 12">
    <name type="scientific">Rhizobium multihospitium</name>
    <dbReference type="NCBI Taxonomy" id="410764"/>
    <lineage>
        <taxon>Bacteria</taxon>
        <taxon>Pseudomonadati</taxon>
        <taxon>Pseudomonadota</taxon>
        <taxon>Alphaproteobacteria</taxon>
        <taxon>Hyphomicrobiales</taxon>
        <taxon>Rhizobiaceae</taxon>
        <taxon>Rhizobium/Agrobacterium group</taxon>
        <taxon>Rhizobium</taxon>
    </lineage>
</organism>
<dbReference type="PANTHER" id="PTHR34047">
    <property type="entry name" value="NUCLEAR INTRON MATURASE 1, MITOCHONDRIAL-RELATED"/>
    <property type="match status" value="1"/>
</dbReference>